<dbReference type="eggNOG" id="ENOG502SDWC">
    <property type="taxonomic scope" value="Eukaryota"/>
</dbReference>
<name>C1MUC8_MICPC</name>
<keyword evidence="2" id="KW-1133">Transmembrane helix</keyword>
<proteinExistence type="predicted"/>
<organism evidence="4">
    <name type="scientific">Micromonas pusilla (strain CCMP1545)</name>
    <name type="common">Picoplanktonic green alga</name>
    <dbReference type="NCBI Taxonomy" id="564608"/>
    <lineage>
        <taxon>Eukaryota</taxon>
        <taxon>Viridiplantae</taxon>
        <taxon>Chlorophyta</taxon>
        <taxon>Mamiellophyceae</taxon>
        <taxon>Mamiellales</taxon>
        <taxon>Mamiellaceae</taxon>
        <taxon>Micromonas</taxon>
    </lineage>
</organism>
<protein>
    <submittedName>
        <fullName evidence="3">Predicted protein</fullName>
    </submittedName>
</protein>
<dbReference type="OrthoDB" id="496594at2759"/>
<dbReference type="Proteomes" id="UP000001876">
    <property type="component" value="Unassembled WGS sequence"/>
</dbReference>
<keyword evidence="2" id="KW-0472">Membrane</keyword>
<evidence type="ECO:0000256" key="1">
    <source>
        <dbReference type="SAM" id="MobiDB-lite"/>
    </source>
</evidence>
<keyword evidence="2" id="KW-0812">Transmembrane</keyword>
<evidence type="ECO:0000313" key="4">
    <source>
        <dbReference type="Proteomes" id="UP000001876"/>
    </source>
</evidence>
<dbReference type="KEGG" id="mpp:MICPUCDRAFT_58756"/>
<dbReference type="OMA" id="ELLYCCM"/>
<sequence length="268" mass="29003">MASARVAIAPAMASASARGRLRAARAAAASSRVVASISSSLGSKRASRGAARALRERRRATTSTATRRRRDARAFALFGPPPDPALLLAEGKALYAEGERMRGYKTFERALRQDTIDVETRRELLYCCMCCNAAFGDVETAKQFLRDMNIAGLPFDVAMLDDRLMPLESSAQMRNQLVKFASGEMKSQGTVQREIFERDRAPRGNLGAMGGGGAGKPQRMGDMDLMNLEISGDTSAETKDIVKRVLGLVVASVVGFVGLFQFGLTFLR</sequence>
<dbReference type="GeneID" id="9684612"/>
<feature type="region of interest" description="Disordered" evidence="1">
    <location>
        <begin position="48"/>
        <end position="68"/>
    </location>
</feature>
<feature type="transmembrane region" description="Helical" evidence="2">
    <location>
        <begin position="245"/>
        <end position="267"/>
    </location>
</feature>
<evidence type="ECO:0000256" key="2">
    <source>
        <dbReference type="SAM" id="Phobius"/>
    </source>
</evidence>
<dbReference type="RefSeq" id="XP_003059475.1">
    <property type="nucleotide sequence ID" value="XM_003059429.1"/>
</dbReference>
<reference evidence="3 4" key="1">
    <citation type="journal article" date="2009" name="Science">
        <title>Green evolution and dynamic adaptations revealed by genomes of the marine picoeukaryotes Micromonas.</title>
        <authorList>
            <person name="Worden A.Z."/>
            <person name="Lee J.H."/>
            <person name="Mock T."/>
            <person name="Rouze P."/>
            <person name="Simmons M.P."/>
            <person name="Aerts A.L."/>
            <person name="Allen A.E."/>
            <person name="Cuvelier M.L."/>
            <person name="Derelle E."/>
            <person name="Everett M.V."/>
            <person name="Foulon E."/>
            <person name="Grimwood J."/>
            <person name="Gundlach H."/>
            <person name="Henrissat B."/>
            <person name="Napoli C."/>
            <person name="McDonald S.M."/>
            <person name="Parker M.S."/>
            <person name="Rombauts S."/>
            <person name="Salamov A."/>
            <person name="Von Dassow P."/>
            <person name="Badger J.H."/>
            <person name="Coutinho P.M."/>
            <person name="Demir E."/>
            <person name="Dubchak I."/>
            <person name="Gentemann C."/>
            <person name="Eikrem W."/>
            <person name="Gready J.E."/>
            <person name="John U."/>
            <person name="Lanier W."/>
            <person name="Lindquist E.A."/>
            <person name="Lucas S."/>
            <person name="Mayer K.F."/>
            <person name="Moreau H."/>
            <person name="Not F."/>
            <person name="Otillar R."/>
            <person name="Panaud O."/>
            <person name="Pangilinan J."/>
            <person name="Paulsen I."/>
            <person name="Piegu B."/>
            <person name="Poliakov A."/>
            <person name="Robbens S."/>
            <person name="Schmutz J."/>
            <person name="Toulza E."/>
            <person name="Wyss T."/>
            <person name="Zelensky A."/>
            <person name="Zhou K."/>
            <person name="Armbrust E.V."/>
            <person name="Bhattacharya D."/>
            <person name="Goodenough U.W."/>
            <person name="Van de Peer Y."/>
            <person name="Grigoriev I.V."/>
        </authorList>
    </citation>
    <scope>NUCLEOTIDE SEQUENCE [LARGE SCALE GENOMIC DNA]</scope>
    <source>
        <strain evidence="3 4">CCMP1545</strain>
    </source>
</reference>
<keyword evidence="4" id="KW-1185">Reference proteome</keyword>
<gene>
    <name evidence="3" type="ORF">MICPUCDRAFT_58756</name>
</gene>
<accession>C1MUC8</accession>
<feature type="compositionally biased region" description="Basic residues" evidence="1">
    <location>
        <begin position="55"/>
        <end position="68"/>
    </location>
</feature>
<dbReference type="AlphaFoldDB" id="C1MUC8"/>
<evidence type="ECO:0000313" key="3">
    <source>
        <dbReference type="EMBL" id="EEH56607.1"/>
    </source>
</evidence>
<dbReference type="EMBL" id="GG663740">
    <property type="protein sequence ID" value="EEH56607.1"/>
    <property type="molecule type" value="Genomic_DNA"/>
</dbReference>